<gene>
    <name evidence="3" type="ordered locus">A2cp1_2617</name>
</gene>
<dbReference type="SMR" id="B8JDA5"/>
<comment type="similarity">
    <text evidence="1">Belongs to the glycosyltransferase 2 family. WaaE/KdtX subfamily.</text>
</comment>
<dbReference type="InterPro" id="IPR029044">
    <property type="entry name" value="Nucleotide-diphossugar_trans"/>
</dbReference>
<reference evidence="3" key="1">
    <citation type="submission" date="2009-01" db="EMBL/GenBank/DDBJ databases">
        <title>Complete sequence of Anaeromyxobacter dehalogenans 2CP-1.</title>
        <authorList>
            <consortium name="US DOE Joint Genome Institute"/>
            <person name="Lucas S."/>
            <person name="Copeland A."/>
            <person name="Lapidus A."/>
            <person name="Glavina del Rio T."/>
            <person name="Dalin E."/>
            <person name="Tice H."/>
            <person name="Bruce D."/>
            <person name="Goodwin L."/>
            <person name="Pitluck S."/>
            <person name="Saunders E."/>
            <person name="Brettin T."/>
            <person name="Detter J.C."/>
            <person name="Han C."/>
            <person name="Larimer F."/>
            <person name="Land M."/>
            <person name="Hauser L."/>
            <person name="Kyrpides N."/>
            <person name="Ovchinnikova G."/>
            <person name="Beliaev A.S."/>
            <person name="Richardson P."/>
        </authorList>
    </citation>
    <scope>NUCLEOTIDE SEQUENCE</scope>
    <source>
        <strain evidence="3">2CP-1</strain>
    </source>
</reference>
<dbReference type="RefSeq" id="WP_012633739.1">
    <property type="nucleotide sequence ID" value="NC_011891.1"/>
</dbReference>
<dbReference type="CAZy" id="GT2">
    <property type="family name" value="Glycosyltransferase Family 2"/>
</dbReference>
<dbReference type="Gene3D" id="1.25.40.10">
    <property type="entry name" value="Tetratricopeptide repeat domain"/>
    <property type="match status" value="1"/>
</dbReference>
<name>B8JDA5_ANAD2</name>
<dbReference type="SUPFAM" id="SSF53448">
    <property type="entry name" value="Nucleotide-diphospho-sugar transferases"/>
    <property type="match status" value="1"/>
</dbReference>
<protein>
    <submittedName>
        <fullName evidence="3">Glycosyl transferase family 2</fullName>
    </submittedName>
</protein>
<dbReference type="CDD" id="cd02511">
    <property type="entry name" value="Beta4Glucosyltransferase"/>
    <property type="match status" value="1"/>
</dbReference>
<keyword evidence="4" id="KW-1185">Reference proteome</keyword>
<sequence>MAHVSLCLIAKDEERMLPGCLESVRGVVDEIVLVDTGSTDRTRELARAAGARVLERPWDDDFAAPRNLAAAHATGDWILPLDADERLAPGAGVALRRALRRATFDVGLVRCHNADAPDAPAGEVLSGVRRAGPPALLPRVVRRAPGLRWTGRIHESVLEWAAARGGRIAALEVDLVHLGYSKEIWDGRGKRARNLALLRRRAEDEPDSVIALGYLAAELLALGEAEEAGEIAERAWAALDRQPRHRSIRRLAVVRAALAVRRGDAAVALEAVDRAEAAGGANPDLPFFRACALEISAGAPGAPGREERLARAAAELRRALALLEGGVFDQVIYARRARALARLGAVELRAGRAEAARAAYRAARTPAHPADALAPAEGIEAAAGEAEALVALGRAGEALAALEPVLAAGGPPRAWAAAARAAHALGALEDARLFLARARAAAAG</sequence>
<dbReference type="AlphaFoldDB" id="B8JDA5"/>
<evidence type="ECO:0000313" key="4">
    <source>
        <dbReference type="Proteomes" id="UP000007089"/>
    </source>
</evidence>
<evidence type="ECO:0000313" key="3">
    <source>
        <dbReference type="EMBL" id="ACL65954.1"/>
    </source>
</evidence>
<dbReference type="PANTHER" id="PTHR43630">
    <property type="entry name" value="POLY-BETA-1,6-N-ACETYL-D-GLUCOSAMINE SYNTHASE"/>
    <property type="match status" value="1"/>
</dbReference>
<dbReference type="Pfam" id="PF00535">
    <property type="entry name" value="Glycos_transf_2"/>
    <property type="match status" value="1"/>
</dbReference>
<dbReference type="HOGENOM" id="CLU_023736_3_2_7"/>
<evidence type="ECO:0000259" key="2">
    <source>
        <dbReference type="Pfam" id="PF00535"/>
    </source>
</evidence>
<dbReference type="Proteomes" id="UP000007089">
    <property type="component" value="Chromosome"/>
</dbReference>
<dbReference type="PANTHER" id="PTHR43630:SF2">
    <property type="entry name" value="GLYCOSYLTRANSFERASE"/>
    <property type="match status" value="1"/>
</dbReference>
<dbReference type="Gene3D" id="3.90.550.10">
    <property type="entry name" value="Spore Coat Polysaccharide Biosynthesis Protein SpsA, Chain A"/>
    <property type="match status" value="1"/>
</dbReference>
<dbReference type="GO" id="GO:0016740">
    <property type="term" value="F:transferase activity"/>
    <property type="evidence" value="ECO:0007669"/>
    <property type="project" value="UniProtKB-KW"/>
</dbReference>
<dbReference type="SUPFAM" id="SSF48452">
    <property type="entry name" value="TPR-like"/>
    <property type="match status" value="1"/>
</dbReference>
<feature type="domain" description="Glycosyltransferase 2-like" evidence="2">
    <location>
        <begin position="5"/>
        <end position="91"/>
    </location>
</feature>
<dbReference type="EMBL" id="CP001359">
    <property type="protein sequence ID" value="ACL65954.1"/>
    <property type="molecule type" value="Genomic_DNA"/>
</dbReference>
<organism evidence="3 4">
    <name type="scientific">Anaeromyxobacter dehalogenans (strain ATCC BAA-258 / DSM 21875 / 2CP-1)</name>
    <dbReference type="NCBI Taxonomy" id="455488"/>
    <lineage>
        <taxon>Bacteria</taxon>
        <taxon>Pseudomonadati</taxon>
        <taxon>Myxococcota</taxon>
        <taxon>Myxococcia</taxon>
        <taxon>Myxococcales</taxon>
        <taxon>Cystobacterineae</taxon>
        <taxon>Anaeromyxobacteraceae</taxon>
        <taxon>Anaeromyxobacter</taxon>
    </lineage>
</organism>
<dbReference type="InterPro" id="IPR011990">
    <property type="entry name" value="TPR-like_helical_dom_sf"/>
</dbReference>
<dbReference type="KEGG" id="acp:A2cp1_2617"/>
<proteinExistence type="inferred from homology"/>
<keyword evidence="3" id="KW-0808">Transferase</keyword>
<dbReference type="InterPro" id="IPR001173">
    <property type="entry name" value="Glyco_trans_2-like"/>
</dbReference>
<accession>B8JDA5</accession>
<evidence type="ECO:0000256" key="1">
    <source>
        <dbReference type="ARBA" id="ARBA00038494"/>
    </source>
</evidence>